<sequence length="612" mass="70713">MVLVNTKDIIQAAGLKKLGPLGYPIAWFYKRFGGISKINDLYNRGYGKSAPDFLQFLLEDLDTKYELHEEDLKRIPKEGPFFIVSNHPLGALDGILMMHIIGQIRPDFKVMGNFLLHKIKPLEPMVIAVNPFETRKEVYSSSSGMRAAIQHIKDGGCLGVFPAGEVSAKDDEGNVSDREWQESAIKLIKKLNVPIIPMYFRAKNSPVFYRMAAMHPNLQTAMLPSEMVRPRTKPIQIRIGKPILPKQQQEFTDIESFSEFLRKKTYALSTYYTQSKSLLETLKIPTTISFNSKPKTPKAIVEETSPELIEKEIDNLRKIPDALLFTNNNYECFFTKADDIPNLLREIGRLREITFREIGEGTNEEIDLDRYDVHYHHLFLWDQDAKKLVGAYRMALGKEVYEQYGVNGFYLNELFHIEPELHPFFKKCIEMGRAFVVPAYQQKPMPLFLLWRGIVHVTLRNPEQKFIIGSVSISNQFSDFSKSLMIEFMKSHYYDPYVAQYVRPKNEFKLKLKDEDKEFFFDEAEADLNKFDKLIDEIEPNVLRLPVLIKKYIKQNAKLIGFNVDPKFNDAIDGLMYIRISDLPESTVKPVLEEFQAELNKKLAQNNGSETE</sequence>
<name>A0ABV2LTJ6_9FLAO</name>
<dbReference type="Proteomes" id="UP001549146">
    <property type="component" value="Unassembled WGS sequence"/>
</dbReference>
<evidence type="ECO:0000256" key="2">
    <source>
        <dbReference type="ARBA" id="ARBA00022516"/>
    </source>
</evidence>
<dbReference type="InterPro" id="IPR016181">
    <property type="entry name" value="Acyl_CoA_acyltransferase"/>
</dbReference>
<reference evidence="7 8" key="1">
    <citation type="submission" date="2024-06" db="EMBL/GenBank/DDBJ databases">
        <title>Genomic Encyclopedia of Type Strains, Phase IV (KMG-IV): sequencing the most valuable type-strain genomes for metagenomic binning, comparative biology and taxonomic classification.</title>
        <authorList>
            <person name="Goeker M."/>
        </authorList>
    </citation>
    <scope>NUCLEOTIDE SEQUENCE [LARGE SCALE GENOMIC DNA]</scope>
    <source>
        <strain evidence="7 8">DSM 29388</strain>
    </source>
</reference>
<dbReference type="PANTHER" id="PTHR37323:SF1">
    <property type="entry name" value="L-ORNITHINE N(ALPHA)-ACYLTRANSFERASE"/>
    <property type="match status" value="1"/>
</dbReference>
<dbReference type="PANTHER" id="PTHR37323">
    <property type="entry name" value="GCN5-RELATED N-ACETYLTRANSFERASE"/>
    <property type="match status" value="1"/>
</dbReference>
<dbReference type="SUPFAM" id="SSF55729">
    <property type="entry name" value="Acyl-CoA N-acyltransferases (Nat)"/>
    <property type="match status" value="1"/>
</dbReference>
<dbReference type="Gene3D" id="3.40.630.30">
    <property type="match status" value="1"/>
</dbReference>
<evidence type="ECO:0000259" key="6">
    <source>
        <dbReference type="SMART" id="SM00563"/>
    </source>
</evidence>
<keyword evidence="3" id="KW-0808">Transferase</keyword>
<keyword evidence="2" id="KW-0444">Lipid biosynthesis</keyword>
<feature type="domain" description="Phospholipid/glycerol acyltransferase" evidence="6">
    <location>
        <begin position="81"/>
        <end position="203"/>
    </location>
</feature>
<evidence type="ECO:0000256" key="4">
    <source>
        <dbReference type="ARBA" id="ARBA00023098"/>
    </source>
</evidence>
<dbReference type="EMBL" id="JBEPMO010000001">
    <property type="protein sequence ID" value="MET3730788.1"/>
    <property type="molecule type" value="Genomic_DNA"/>
</dbReference>
<evidence type="ECO:0000313" key="8">
    <source>
        <dbReference type="Proteomes" id="UP001549146"/>
    </source>
</evidence>
<organism evidence="7 8">
    <name type="scientific">Moheibacter stercoris</name>
    <dbReference type="NCBI Taxonomy" id="1628251"/>
    <lineage>
        <taxon>Bacteria</taxon>
        <taxon>Pseudomonadati</taxon>
        <taxon>Bacteroidota</taxon>
        <taxon>Flavobacteriia</taxon>
        <taxon>Flavobacteriales</taxon>
        <taxon>Weeksellaceae</taxon>
        <taxon>Moheibacter</taxon>
    </lineage>
</organism>
<proteinExistence type="predicted"/>
<evidence type="ECO:0000256" key="3">
    <source>
        <dbReference type="ARBA" id="ARBA00022679"/>
    </source>
</evidence>
<dbReference type="RefSeq" id="WP_354506269.1">
    <property type="nucleotide sequence ID" value="NZ_JBEPMO010000001.1"/>
</dbReference>
<dbReference type="CDD" id="cd07986">
    <property type="entry name" value="LPLAT_ACT14924-like"/>
    <property type="match status" value="1"/>
</dbReference>
<dbReference type="SUPFAM" id="SSF69593">
    <property type="entry name" value="Glycerol-3-phosphate (1)-acyltransferase"/>
    <property type="match status" value="1"/>
</dbReference>
<dbReference type="Pfam" id="PF19576">
    <property type="entry name" value="Acyltransf_2"/>
    <property type="match status" value="1"/>
</dbReference>
<dbReference type="Pfam" id="PF13444">
    <property type="entry name" value="Acetyltransf_5"/>
    <property type="match status" value="1"/>
</dbReference>
<comment type="pathway">
    <text evidence="1">Lipid metabolism.</text>
</comment>
<keyword evidence="5" id="KW-0012">Acyltransferase</keyword>
<dbReference type="InterPro" id="IPR052351">
    <property type="entry name" value="Ornithine_N-alpha-AT"/>
</dbReference>
<keyword evidence="8" id="KW-1185">Reference proteome</keyword>
<gene>
    <name evidence="7" type="ORF">ABID46_000340</name>
</gene>
<dbReference type="InterPro" id="IPR045746">
    <property type="entry name" value="ACT14924-like_Acyltransf_dom"/>
</dbReference>
<evidence type="ECO:0000313" key="7">
    <source>
        <dbReference type="EMBL" id="MET3730788.1"/>
    </source>
</evidence>
<evidence type="ECO:0000256" key="5">
    <source>
        <dbReference type="ARBA" id="ARBA00023315"/>
    </source>
</evidence>
<evidence type="ECO:0000256" key="1">
    <source>
        <dbReference type="ARBA" id="ARBA00005189"/>
    </source>
</evidence>
<comment type="caution">
    <text evidence="7">The sequence shown here is derived from an EMBL/GenBank/DDBJ whole genome shotgun (WGS) entry which is preliminary data.</text>
</comment>
<dbReference type="InterPro" id="IPR002123">
    <property type="entry name" value="Plipid/glycerol_acylTrfase"/>
</dbReference>
<protein>
    <submittedName>
        <fullName evidence="7">Hemolysin</fullName>
    </submittedName>
</protein>
<dbReference type="SMART" id="SM00563">
    <property type="entry name" value="PlsC"/>
    <property type="match status" value="1"/>
</dbReference>
<accession>A0ABV2LTJ6</accession>
<keyword evidence="4" id="KW-0443">Lipid metabolism</keyword>